<dbReference type="SUPFAM" id="SSF51905">
    <property type="entry name" value="FAD/NAD(P)-binding domain"/>
    <property type="match status" value="1"/>
</dbReference>
<dbReference type="PANTHER" id="PTHR43734:SF1">
    <property type="entry name" value="PHYTOENE DESATURASE"/>
    <property type="match status" value="1"/>
</dbReference>
<accession>A0ABS4FCU2</accession>
<dbReference type="EMBL" id="JAGGKI010000007">
    <property type="protein sequence ID" value="MBP1894056.1"/>
    <property type="molecule type" value="Genomic_DNA"/>
</dbReference>
<name>A0ABS4FCU2_9BACL</name>
<organism evidence="2 3">
    <name type="scientific">Paenibacillus lactis</name>
    <dbReference type="NCBI Taxonomy" id="228574"/>
    <lineage>
        <taxon>Bacteria</taxon>
        <taxon>Bacillati</taxon>
        <taxon>Bacillota</taxon>
        <taxon>Bacilli</taxon>
        <taxon>Bacillales</taxon>
        <taxon>Paenibacillaceae</taxon>
        <taxon>Paenibacillus</taxon>
    </lineage>
</organism>
<dbReference type="PANTHER" id="PTHR43734">
    <property type="entry name" value="PHYTOENE DESATURASE"/>
    <property type="match status" value="1"/>
</dbReference>
<proteinExistence type="predicted"/>
<sequence>MNEMTFHNKSFDIAVIGGGLTGLTAAVYLARAGKSVIVLEKENQLGGLAQTVKLNGALFNLGPHAMYEGGAALRILNELGCLPEGGYASKGSMIGIIREKIVEVPKDLTSAESREWSSLMGGIGQINAESIRSISLQQWADDNILHERVRLLFLAMCRQWTYCDAMDLMSAGFAIRQGQLAGNGVRYVEGGWQSVVNNLRDAAIHAGASFVTGNGAQQIQIKNGLVHGVELSDGKEVKVSVVIAAIGPHELCRLLPGADGLSISRWKAQARPLYAACLDVALRHFPYPERVFALGLDAPLYFSKHSGPVKLSDNGALVLHAMRYNGNDNRRDAQADKKALTDLLDLLEPGWEKEVVAIRFSPNVLVGHDSRTIHQNGNGLTPSPVVPDVHGLFVAGDWVGTEGRLADAGMASAKQAADEAMRYG</sequence>
<evidence type="ECO:0000259" key="1">
    <source>
        <dbReference type="Pfam" id="PF01266"/>
    </source>
</evidence>
<dbReference type="PRINTS" id="PR00419">
    <property type="entry name" value="ADXRDTASE"/>
</dbReference>
<keyword evidence="3" id="KW-1185">Reference proteome</keyword>
<gene>
    <name evidence="2" type="ORF">J2Z18_003159</name>
</gene>
<protein>
    <submittedName>
        <fullName evidence="2">Phytoene dehydrogenase-like protein</fullName>
    </submittedName>
</protein>
<dbReference type="Gene3D" id="3.50.50.60">
    <property type="entry name" value="FAD/NAD(P)-binding domain"/>
    <property type="match status" value="1"/>
</dbReference>
<dbReference type="Proteomes" id="UP000706926">
    <property type="component" value="Unassembled WGS sequence"/>
</dbReference>
<evidence type="ECO:0000313" key="3">
    <source>
        <dbReference type="Proteomes" id="UP000706926"/>
    </source>
</evidence>
<comment type="caution">
    <text evidence="2">The sequence shown here is derived from an EMBL/GenBank/DDBJ whole genome shotgun (WGS) entry which is preliminary data.</text>
</comment>
<reference evidence="2 3" key="1">
    <citation type="submission" date="2021-03" db="EMBL/GenBank/DDBJ databases">
        <title>Genomic Encyclopedia of Type Strains, Phase IV (KMG-IV): sequencing the most valuable type-strain genomes for metagenomic binning, comparative biology and taxonomic classification.</title>
        <authorList>
            <person name="Goeker M."/>
        </authorList>
    </citation>
    <scope>NUCLEOTIDE SEQUENCE [LARGE SCALE GENOMIC DNA]</scope>
    <source>
        <strain evidence="2 3">DSM 15596</strain>
    </source>
</reference>
<dbReference type="InterPro" id="IPR006076">
    <property type="entry name" value="FAD-dep_OxRdtase"/>
</dbReference>
<dbReference type="Pfam" id="PF01266">
    <property type="entry name" value="DAO"/>
    <property type="match status" value="1"/>
</dbReference>
<evidence type="ECO:0000313" key="2">
    <source>
        <dbReference type="EMBL" id="MBP1894056.1"/>
    </source>
</evidence>
<dbReference type="InterPro" id="IPR036188">
    <property type="entry name" value="FAD/NAD-bd_sf"/>
</dbReference>
<dbReference type="Gene3D" id="3.90.660.50">
    <property type="match status" value="1"/>
</dbReference>
<feature type="domain" description="FAD dependent oxidoreductase" evidence="1">
    <location>
        <begin position="12"/>
        <end position="350"/>
    </location>
</feature>